<keyword evidence="3" id="KW-1185">Reference proteome</keyword>
<dbReference type="Pfam" id="PF07087">
    <property type="entry name" value="DUF1353"/>
    <property type="match status" value="1"/>
</dbReference>
<evidence type="ECO:0008006" key="4">
    <source>
        <dbReference type="Google" id="ProtNLM"/>
    </source>
</evidence>
<feature type="region of interest" description="Disordered" evidence="1">
    <location>
        <begin position="161"/>
        <end position="189"/>
    </location>
</feature>
<name>A0A7W9ARL8_9SPHN</name>
<comment type="caution">
    <text evidence="2">The sequence shown here is derived from an EMBL/GenBank/DDBJ whole genome shotgun (WGS) entry which is preliminary data.</text>
</comment>
<organism evidence="2 3">
    <name type="scientific">Sphingomonas yantingensis</name>
    <dbReference type="NCBI Taxonomy" id="1241761"/>
    <lineage>
        <taxon>Bacteria</taxon>
        <taxon>Pseudomonadati</taxon>
        <taxon>Pseudomonadota</taxon>
        <taxon>Alphaproteobacteria</taxon>
        <taxon>Sphingomonadales</taxon>
        <taxon>Sphingomonadaceae</taxon>
        <taxon>Sphingomonas</taxon>
    </lineage>
</organism>
<proteinExistence type="predicted"/>
<evidence type="ECO:0000313" key="2">
    <source>
        <dbReference type="EMBL" id="MBB5699157.1"/>
    </source>
</evidence>
<evidence type="ECO:0000313" key="3">
    <source>
        <dbReference type="Proteomes" id="UP000557739"/>
    </source>
</evidence>
<dbReference type="Proteomes" id="UP000557739">
    <property type="component" value="Unassembled WGS sequence"/>
</dbReference>
<dbReference type="EMBL" id="JACIJJ010000003">
    <property type="protein sequence ID" value="MBB5699157.1"/>
    <property type="molecule type" value="Genomic_DNA"/>
</dbReference>
<sequence>MEDRRNVLRLGLALPFLGLPTALLAEAGAKYFEAPQTEWLPGSSRMRLLRDFRYRDPQGLMWTAKKGALVDGASIPRLAWTIAGSPYDPPYREASVIHDYYCDTMLRSWEATHRVFLDAMLTSGTEKVEAGSKWWAVHRAGPRWDDTYRWSGLWPFRVRRPDRPPANPEPSPPPPTVEQAAAWQKAQREVDALAEQQFRDVRAGLASGTLSVDDLPALADEQIARQPTG</sequence>
<protein>
    <recommendedName>
        <fullName evidence="4">DUF1353 domain-containing protein</fullName>
    </recommendedName>
</protein>
<feature type="compositionally biased region" description="Pro residues" evidence="1">
    <location>
        <begin position="164"/>
        <end position="176"/>
    </location>
</feature>
<evidence type="ECO:0000256" key="1">
    <source>
        <dbReference type="SAM" id="MobiDB-lite"/>
    </source>
</evidence>
<reference evidence="2 3" key="1">
    <citation type="submission" date="2020-08" db="EMBL/GenBank/DDBJ databases">
        <title>Genomic Encyclopedia of Type Strains, Phase IV (KMG-IV): sequencing the most valuable type-strain genomes for metagenomic binning, comparative biology and taxonomic classification.</title>
        <authorList>
            <person name="Goeker M."/>
        </authorList>
    </citation>
    <scope>NUCLEOTIDE SEQUENCE [LARGE SCALE GENOMIC DNA]</scope>
    <source>
        <strain evidence="2 3">DSM 27244</strain>
    </source>
</reference>
<gene>
    <name evidence="2" type="ORF">FHR19_002512</name>
</gene>
<dbReference type="AlphaFoldDB" id="A0A7W9ARL8"/>
<accession>A0A7W9ARL8</accession>
<dbReference type="InterPro" id="IPR010767">
    <property type="entry name" value="Phage_CGC-2007_Cje0229"/>
</dbReference>
<dbReference type="RefSeq" id="WP_184028825.1">
    <property type="nucleotide sequence ID" value="NZ_JACIJJ010000003.1"/>
</dbReference>